<reference evidence="1" key="1">
    <citation type="journal article" date="2021" name="Proc. Natl. Acad. Sci. U.S.A.">
        <title>A Catalog of Tens of Thousands of Viruses from Human Metagenomes Reveals Hidden Associations with Chronic Diseases.</title>
        <authorList>
            <person name="Tisza M.J."/>
            <person name="Buck C.B."/>
        </authorList>
    </citation>
    <scope>NUCLEOTIDE SEQUENCE</scope>
    <source>
        <strain evidence="1">Ct1SN28</strain>
    </source>
</reference>
<protein>
    <submittedName>
        <fullName evidence="1">DNA REPAIR HELICASE RAD25, SSL2, PRE-INITIATION COMPLEX, RNA polymerase.0A</fullName>
    </submittedName>
</protein>
<name>A0A8S5TRK6_9CAUD</name>
<organism evidence="1">
    <name type="scientific">Siphoviridae sp. ct1SN28</name>
    <dbReference type="NCBI Taxonomy" id="2825308"/>
    <lineage>
        <taxon>Viruses</taxon>
        <taxon>Duplodnaviria</taxon>
        <taxon>Heunggongvirae</taxon>
        <taxon>Uroviricota</taxon>
        <taxon>Caudoviricetes</taxon>
    </lineage>
</organism>
<sequence length="90" mass="10200">MSRTNRLMAATLNQMVTGRKFHDPDGMELYASLSQPPIKVIDKHGTDDEMEWTVECPNCGAHKKYGTQVFMSSGRVYCDAKGCREKLEEK</sequence>
<accession>A0A8S5TRK6</accession>
<keyword evidence="1" id="KW-0378">Hydrolase</keyword>
<proteinExistence type="predicted"/>
<evidence type="ECO:0000313" key="1">
    <source>
        <dbReference type="EMBL" id="DAF84841.1"/>
    </source>
</evidence>
<keyword evidence="1" id="KW-0067">ATP-binding</keyword>
<dbReference type="GO" id="GO:0004386">
    <property type="term" value="F:helicase activity"/>
    <property type="evidence" value="ECO:0007669"/>
    <property type="project" value="UniProtKB-KW"/>
</dbReference>
<keyword evidence="1" id="KW-0347">Helicase</keyword>
<dbReference type="EMBL" id="BK015910">
    <property type="protein sequence ID" value="DAF84841.1"/>
    <property type="molecule type" value="Genomic_DNA"/>
</dbReference>
<keyword evidence="1" id="KW-0547">Nucleotide-binding</keyword>